<dbReference type="Pfam" id="PF00126">
    <property type="entry name" value="HTH_1"/>
    <property type="match status" value="1"/>
</dbReference>
<evidence type="ECO:0000256" key="1">
    <source>
        <dbReference type="ARBA" id="ARBA00009437"/>
    </source>
</evidence>
<dbReference type="Pfam" id="PF03466">
    <property type="entry name" value="LysR_substrate"/>
    <property type="match status" value="1"/>
</dbReference>
<dbReference type="InterPro" id="IPR036390">
    <property type="entry name" value="WH_DNA-bd_sf"/>
</dbReference>
<dbReference type="PRINTS" id="PR00039">
    <property type="entry name" value="HTHLYSR"/>
</dbReference>
<dbReference type="Gene3D" id="1.10.10.10">
    <property type="entry name" value="Winged helix-like DNA-binding domain superfamily/Winged helix DNA-binding domain"/>
    <property type="match status" value="1"/>
</dbReference>
<feature type="domain" description="HTH lysR-type" evidence="5">
    <location>
        <begin position="2"/>
        <end position="59"/>
    </location>
</feature>
<comment type="similarity">
    <text evidence="1">Belongs to the LysR transcriptional regulatory family.</text>
</comment>
<proteinExistence type="inferred from homology"/>
<organism evidence="6 7">
    <name type="scientific">Pseudonocardia acidicola</name>
    <dbReference type="NCBI Taxonomy" id="2724939"/>
    <lineage>
        <taxon>Bacteria</taxon>
        <taxon>Bacillati</taxon>
        <taxon>Actinomycetota</taxon>
        <taxon>Actinomycetes</taxon>
        <taxon>Pseudonocardiales</taxon>
        <taxon>Pseudonocardiaceae</taxon>
        <taxon>Pseudonocardia</taxon>
    </lineage>
</organism>
<keyword evidence="2" id="KW-0805">Transcription regulation</keyword>
<evidence type="ECO:0000313" key="6">
    <source>
        <dbReference type="EMBL" id="NMH99989.1"/>
    </source>
</evidence>
<dbReference type="SUPFAM" id="SSF46785">
    <property type="entry name" value="Winged helix' DNA-binding domain"/>
    <property type="match status" value="1"/>
</dbReference>
<evidence type="ECO:0000259" key="5">
    <source>
        <dbReference type="PROSITE" id="PS50931"/>
    </source>
</evidence>
<gene>
    <name evidence="6" type="ORF">HF526_22150</name>
</gene>
<dbReference type="InterPro" id="IPR000847">
    <property type="entry name" value="LysR_HTH_N"/>
</dbReference>
<accession>A0ABX1SGD3</accession>
<reference evidence="6 7" key="1">
    <citation type="submission" date="2020-04" db="EMBL/GenBank/DDBJ databases">
        <authorList>
            <person name="Klaysubun C."/>
            <person name="Duangmal K."/>
            <person name="Lipun K."/>
        </authorList>
    </citation>
    <scope>NUCLEOTIDE SEQUENCE [LARGE SCALE GENOMIC DNA]</scope>
    <source>
        <strain evidence="6 7">K10HN5</strain>
    </source>
</reference>
<keyword evidence="7" id="KW-1185">Reference proteome</keyword>
<name>A0ABX1SGD3_9PSEU</name>
<evidence type="ECO:0000313" key="7">
    <source>
        <dbReference type="Proteomes" id="UP000820669"/>
    </source>
</evidence>
<evidence type="ECO:0000256" key="4">
    <source>
        <dbReference type="ARBA" id="ARBA00023163"/>
    </source>
</evidence>
<dbReference type="PANTHER" id="PTHR30579:SF7">
    <property type="entry name" value="HTH-TYPE TRANSCRIPTIONAL REGULATOR LRHA-RELATED"/>
    <property type="match status" value="1"/>
</dbReference>
<dbReference type="InterPro" id="IPR036388">
    <property type="entry name" value="WH-like_DNA-bd_sf"/>
</dbReference>
<keyword evidence="3" id="KW-0238">DNA-binding</keyword>
<dbReference type="PANTHER" id="PTHR30579">
    <property type="entry name" value="TRANSCRIPTIONAL REGULATOR"/>
    <property type="match status" value="1"/>
</dbReference>
<dbReference type="InterPro" id="IPR050176">
    <property type="entry name" value="LTTR"/>
</dbReference>
<sequence>MFDPVHLRSFLTVAQTLSFTQAADRIGVRQSTVSQHIRKLEAATGRPLFARDTHTVTLTPDGEAMLDFARGILDTTERAMAHFAGSQVRGRLRFGASEDLVLSRLPTILREFRHRHPLVDLELTVALSGTLHQQLADGALDLVFGKRAPGETHGTLVWRDRFIWVAGPDHPGLDPGEPVPLVAYPPPSISRAVAVNALERAGRSWRLTCTSGSLSGVRAAALAGLGVVAHAATLVPPGLVEVPDRYRLPELAPVEFVLSTGRRALAGPAAALTETILGAGDRLRAG</sequence>
<dbReference type="InterPro" id="IPR005119">
    <property type="entry name" value="LysR_subst-bd"/>
</dbReference>
<comment type="caution">
    <text evidence="6">The sequence shown here is derived from an EMBL/GenBank/DDBJ whole genome shotgun (WGS) entry which is preliminary data.</text>
</comment>
<dbReference type="Proteomes" id="UP000820669">
    <property type="component" value="Unassembled WGS sequence"/>
</dbReference>
<evidence type="ECO:0000256" key="3">
    <source>
        <dbReference type="ARBA" id="ARBA00023125"/>
    </source>
</evidence>
<dbReference type="EMBL" id="JAAXLA010000046">
    <property type="protein sequence ID" value="NMH99989.1"/>
    <property type="molecule type" value="Genomic_DNA"/>
</dbReference>
<dbReference type="Gene3D" id="3.40.190.10">
    <property type="entry name" value="Periplasmic binding protein-like II"/>
    <property type="match status" value="2"/>
</dbReference>
<protein>
    <submittedName>
        <fullName evidence="6">LysR family transcriptional regulator</fullName>
    </submittedName>
</protein>
<dbReference type="PROSITE" id="PS50931">
    <property type="entry name" value="HTH_LYSR"/>
    <property type="match status" value="1"/>
</dbReference>
<evidence type="ECO:0000256" key="2">
    <source>
        <dbReference type="ARBA" id="ARBA00023015"/>
    </source>
</evidence>
<dbReference type="SUPFAM" id="SSF53850">
    <property type="entry name" value="Periplasmic binding protein-like II"/>
    <property type="match status" value="1"/>
</dbReference>
<keyword evidence="4" id="KW-0804">Transcription</keyword>
<dbReference type="RefSeq" id="WP_169383468.1">
    <property type="nucleotide sequence ID" value="NZ_JAAXLA010000046.1"/>
</dbReference>